<dbReference type="PROSITE" id="PS51192">
    <property type="entry name" value="HELICASE_ATP_BIND_1"/>
    <property type="match status" value="1"/>
</dbReference>
<feature type="short sequence motif" description="Q motif" evidence="8">
    <location>
        <begin position="229"/>
        <end position="257"/>
    </location>
</feature>
<feature type="domain" description="Helicase C-terminal" evidence="13">
    <location>
        <begin position="511"/>
        <end position="657"/>
    </location>
</feature>
<comment type="function">
    <text evidence="10">RNA helicase.</text>
</comment>
<evidence type="ECO:0000256" key="11">
    <source>
        <dbReference type="SAM" id="MobiDB-lite"/>
    </source>
</evidence>
<dbReference type="Proteomes" id="UP000193144">
    <property type="component" value="Unassembled WGS sequence"/>
</dbReference>
<dbReference type="PROSITE" id="PS00039">
    <property type="entry name" value="DEAD_ATP_HELICASE"/>
    <property type="match status" value="1"/>
</dbReference>
<dbReference type="PANTHER" id="PTHR24031">
    <property type="entry name" value="RNA HELICASE"/>
    <property type="match status" value="1"/>
</dbReference>
<dbReference type="Pfam" id="PF00271">
    <property type="entry name" value="Helicase_C"/>
    <property type="match status" value="1"/>
</dbReference>
<dbReference type="CDD" id="cd18787">
    <property type="entry name" value="SF2_C_DEAD"/>
    <property type="match status" value="1"/>
</dbReference>
<keyword evidence="16" id="KW-1185">Reference proteome</keyword>
<evidence type="ECO:0000256" key="8">
    <source>
        <dbReference type="PROSITE-ProRule" id="PRU00552"/>
    </source>
</evidence>
<dbReference type="EMBL" id="MCFA01000187">
    <property type="protein sequence ID" value="ORY00152.1"/>
    <property type="molecule type" value="Genomic_DNA"/>
</dbReference>
<evidence type="ECO:0000256" key="1">
    <source>
        <dbReference type="ARBA" id="ARBA00004604"/>
    </source>
</evidence>
<dbReference type="GO" id="GO:0005524">
    <property type="term" value="F:ATP binding"/>
    <property type="evidence" value="ECO:0007669"/>
    <property type="project" value="UniProtKB-UniRule"/>
</dbReference>
<dbReference type="SMART" id="SM00487">
    <property type="entry name" value="DEXDc"/>
    <property type="match status" value="1"/>
</dbReference>
<feature type="region of interest" description="Disordered" evidence="11">
    <location>
        <begin position="145"/>
        <end position="202"/>
    </location>
</feature>
<dbReference type="InterPro" id="IPR011545">
    <property type="entry name" value="DEAD/DEAH_box_helicase_dom"/>
</dbReference>
<feature type="compositionally biased region" description="Acidic residues" evidence="11">
    <location>
        <begin position="414"/>
        <end position="424"/>
    </location>
</feature>
<evidence type="ECO:0000313" key="16">
    <source>
        <dbReference type="Proteomes" id="UP000193144"/>
    </source>
</evidence>
<evidence type="ECO:0000256" key="3">
    <source>
        <dbReference type="ARBA" id="ARBA00022741"/>
    </source>
</evidence>
<dbReference type="GO" id="GO:0003724">
    <property type="term" value="F:RNA helicase activity"/>
    <property type="evidence" value="ECO:0007669"/>
    <property type="project" value="UniProtKB-EC"/>
</dbReference>
<dbReference type="InterPro" id="IPR014014">
    <property type="entry name" value="RNA_helicase_DEAD_Q_motif"/>
</dbReference>
<feature type="region of interest" description="Disordered" evidence="11">
    <location>
        <begin position="410"/>
        <end position="432"/>
    </location>
</feature>
<evidence type="ECO:0000256" key="6">
    <source>
        <dbReference type="ARBA" id="ARBA00022840"/>
    </source>
</evidence>
<dbReference type="AlphaFoldDB" id="A0A1Y1YQ48"/>
<evidence type="ECO:0000256" key="5">
    <source>
        <dbReference type="ARBA" id="ARBA00022806"/>
    </source>
</evidence>
<keyword evidence="7 10" id="KW-0694">RNA-binding</keyword>
<name>A0A1Y1YQ48_9PLEO</name>
<evidence type="ECO:0000259" key="14">
    <source>
        <dbReference type="PROSITE" id="PS51195"/>
    </source>
</evidence>
<comment type="similarity">
    <text evidence="9">Belongs to the DEAD box helicase family.</text>
</comment>
<dbReference type="GO" id="GO:0003723">
    <property type="term" value="F:RNA binding"/>
    <property type="evidence" value="ECO:0007669"/>
    <property type="project" value="UniProtKB-UniRule"/>
</dbReference>
<keyword evidence="5 9" id="KW-0347">Helicase</keyword>
<evidence type="ECO:0000256" key="2">
    <source>
        <dbReference type="ARBA" id="ARBA00022552"/>
    </source>
</evidence>
<dbReference type="Pfam" id="PF00270">
    <property type="entry name" value="DEAD"/>
    <property type="match status" value="1"/>
</dbReference>
<evidence type="ECO:0000259" key="12">
    <source>
        <dbReference type="PROSITE" id="PS51192"/>
    </source>
</evidence>
<keyword evidence="3 9" id="KW-0547">Nucleotide-binding</keyword>
<evidence type="ECO:0000313" key="15">
    <source>
        <dbReference type="EMBL" id="ORY00152.1"/>
    </source>
</evidence>
<protein>
    <recommendedName>
        <fullName evidence="10">ATP-dependent RNA helicase</fullName>
        <ecNumber evidence="10">3.6.4.13</ecNumber>
    </recommendedName>
</protein>
<reference evidence="15 16" key="1">
    <citation type="submission" date="2016-07" db="EMBL/GenBank/DDBJ databases">
        <title>Pervasive Adenine N6-methylation of Active Genes in Fungi.</title>
        <authorList>
            <consortium name="DOE Joint Genome Institute"/>
            <person name="Mondo S.J."/>
            <person name="Dannebaum R.O."/>
            <person name="Kuo R.C."/>
            <person name="Labutti K."/>
            <person name="Haridas S."/>
            <person name="Kuo A."/>
            <person name="Salamov A."/>
            <person name="Ahrendt S.R."/>
            <person name="Lipzen A."/>
            <person name="Sullivan W."/>
            <person name="Andreopoulos W.B."/>
            <person name="Clum A."/>
            <person name="Lindquist E."/>
            <person name="Daum C."/>
            <person name="Ramamoorthy G.K."/>
            <person name="Gryganskyi A."/>
            <person name="Culley D."/>
            <person name="Magnuson J.K."/>
            <person name="James T.Y."/>
            <person name="O'Malley M.A."/>
            <person name="Stajich J.E."/>
            <person name="Spatafora J.W."/>
            <person name="Visel A."/>
            <person name="Grigoriev I.V."/>
        </authorList>
    </citation>
    <scope>NUCLEOTIDE SEQUENCE [LARGE SCALE GENOMIC DNA]</scope>
    <source>
        <strain evidence="15 16">CBS 115471</strain>
    </source>
</reference>
<dbReference type="GO" id="GO:0006364">
    <property type="term" value="P:rRNA processing"/>
    <property type="evidence" value="ECO:0007669"/>
    <property type="project" value="UniProtKB-KW"/>
</dbReference>
<feature type="region of interest" description="Disordered" evidence="11">
    <location>
        <begin position="105"/>
        <end position="132"/>
    </location>
</feature>
<evidence type="ECO:0000256" key="4">
    <source>
        <dbReference type="ARBA" id="ARBA00022801"/>
    </source>
</evidence>
<evidence type="ECO:0000256" key="7">
    <source>
        <dbReference type="ARBA" id="ARBA00022884"/>
    </source>
</evidence>
<feature type="domain" description="DEAD-box RNA helicase Q" evidence="14">
    <location>
        <begin position="229"/>
        <end position="257"/>
    </location>
</feature>
<dbReference type="PROSITE" id="PS51194">
    <property type="entry name" value="HELICASE_CTER"/>
    <property type="match status" value="1"/>
</dbReference>
<comment type="caution">
    <text evidence="15">The sequence shown here is derived from an EMBL/GenBank/DDBJ whole genome shotgun (WGS) entry which is preliminary data.</text>
</comment>
<dbReference type="SMART" id="SM00490">
    <property type="entry name" value="HELICc"/>
    <property type="match status" value="1"/>
</dbReference>
<evidence type="ECO:0000256" key="10">
    <source>
        <dbReference type="RuleBase" id="RU365068"/>
    </source>
</evidence>
<feature type="region of interest" description="Disordered" evidence="11">
    <location>
        <begin position="1"/>
        <end position="44"/>
    </location>
</feature>
<evidence type="ECO:0000256" key="9">
    <source>
        <dbReference type="RuleBase" id="RU000492"/>
    </source>
</evidence>
<sequence length="800" mass="87668">MAEPTMKRALPPKVAAMKARKRQKLDEAVQSPSSVASKPTPKRQKVVLEELQWKEVTMPDRLEDFEGFYGLEEIDDVDVVKDEATGKTSFETVKAQELRRARDTAANGVDTGVNEVEDGASDGVSWGGFSDSEEKIEDLNLQEIEAHVPREESAATAAAAAKDAKQDAKKKAKLEAKKSKQKEAKKEAKKKRQDDKAQEEELVSAGKGAFDILAEQPSDGDDAEVVDVSAWESLGLSSHTLESLSHLKFSQPTLIQASSIPEIIDGHDVVGKASTGSGKTLAFGIPILERFLASPREGTHVPLALVISPTRELAHQITAHLTALCSGGDFEAPFIAAVTGGLSVQKQRRQLEKADIVVGTPGRLWEVIGSGQGLVSAFKKIQFLVVDEADRLLSEGHYKELGQILNILDRDDEKADEEGDEESEQKETPPVHRQTLVFSATFHKGLQQKLAGKSNKGGDLMNKQESMEYLLKKLHFSEDKPKFIDTNPSSQMTSRLKEGLIECAGTEKDLYLYALLMFHPNKRALIFTNSISAVRRLNPLLQNLNLAAYPLHSGMVQKARLRSVERFTSKPGSILVATDVAARGLDIPNVDLIIHYHLPRAADTYVHRSGRTARASASGTSILICAPEEVAGVRRLIAKVHARAEQKPGKAHAKRIGYFIRTLDIDRRIVSRLKPRATLAKKLADAVIAKEKQHSEDDWLRAAAEDLGVDYDSETFEKEAPGRHGRGAGRKKKMKEASAMSKGEMQALRAELKELLSQRVNTGVSERYLTSGGVDVDALLRGEGNVEFLGKVDGLGFDDE</sequence>
<gene>
    <name evidence="15" type="ORF">BCR34DRAFT_576000</name>
</gene>
<dbReference type="CDD" id="cd17946">
    <property type="entry name" value="DEADc_DDX24"/>
    <property type="match status" value="1"/>
</dbReference>
<dbReference type="SUPFAM" id="SSF52540">
    <property type="entry name" value="P-loop containing nucleoside triphosphate hydrolases"/>
    <property type="match status" value="1"/>
</dbReference>
<keyword evidence="4 9" id="KW-0378">Hydrolase</keyword>
<dbReference type="InterPro" id="IPR000629">
    <property type="entry name" value="RNA-helicase_DEAD-box_CS"/>
</dbReference>
<dbReference type="Gene3D" id="3.40.50.300">
    <property type="entry name" value="P-loop containing nucleotide triphosphate hydrolases"/>
    <property type="match status" value="2"/>
</dbReference>
<keyword evidence="6 9" id="KW-0067">ATP-binding</keyword>
<feature type="compositionally biased region" description="Basic and acidic residues" evidence="11">
    <location>
        <begin position="162"/>
        <end position="196"/>
    </location>
</feature>
<feature type="domain" description="Helicase ATP-binding" evidence="12">
    <location>
        <begin position="260"/>
        <end position="460"/>
    </location>
</feature>
<dbReference type="InterPro" id="IPR027417">
    <property type="entry name" value="P-loop_NTPase"/>
</dbReference>
<dbReference type="STRING" id="1231657.A0A1Y1YQ48"/>
<dbReference type="GO" id="GO:0005730">
    <property type="term" value="C:nucleolus"/>
    <property type="evidence" value="ECO:0007669"/>
    <property type="project" value="UniProtKB-SubCell"/>
</dbReference>
<organism evidence="15 16">
    <name type="scientific">Clohesyomyces aquaticus</name>
    <dbReference type="NCBI Taxonomy" id="1231657"/>
    <lineage>
        <taxon>Eukaryota</taxon>
        <taxon>Fungi</taxon>
        <taxon>Dikarya</taxon>
        <taxon>Ascomycota</taxon>
        <taxon>Pezizomycotina</taxon>
        <taxon>Dothideomycetes</taxon>
        <taxon>Pleosporomycetidae</taxon>
        <taxon>Pleosporales</taxon>
        <taxon>Lindgomycetaceae</taxon>
        <taxon>Clohesyomyces</taxon>
    </lineage>
</organism>
<dbReference type="InterPro" id="IPR014001">
    <property type="entry name" value="Helicase_ATP-bd"/>
</dbReference>
<dbReference type="EC" id="3.6.4.13" evidence="10"/>
<comment type="domain">
    <text evidence="10">The Q motif is unique to and characteristic of the DEAD box family of RNA helicases and controls ATP binding and hydrolysis.</text>
</comment>
<accession>A0A1Y1YQ48</accession>
<evidence type="ECO:0000259" key="13">
    <source>
        <dbReference type="PROSITE" id="PS51194"/>
    </source>
</evidence>
<comment type="catalytic activity">
    <reaction evidence="10">
        <text>ATP + H2O = ADP + phosphate + H(+)</text>
        <dbReference type="Rhea" id="RHEA:13065"/>
        <dbReference type="ChEBI" id="CHEBI:15377"/>
        <dbReference type="ChEBI" id="CHEBI:15378"/>
        <dbReference type="ChEBI" id="CHEBI:30616"/>
        <dbReference type="ChEBI" id="CHEBI:43474"/>
        <dbReference type="ChEBI" id="CHEBI:456216"/>
        <dbReference type="EC" id="3.6.4.13"/>
    </reaction>
</comment>
<comment type="subcellular location">
    <subcellularLocation>
        <location evidence="1">Nucleus</location>
        <location evidence="1">Nucleolus</location>
    </subcellularLocation>
</comment>
<dbReference type="PROSITE" id="PS51195">
    <property type="entry name" value="Q_MOTIF"/>
    <property type="match status" value="1"/>
</dbReference>
<dbReference type="InterPro" id="IPR001650">
    <property type="entry name" value="Helicase_C-like"/>
</dbReference>
<proteinExistence type="inferred from homology"/>
<dbReference type="GO" id="GO:0016787">
    <property type="term" value="F:hydrolase activity"/>
    <property type="evidence" value="ECO:0007669"/>
    <property type="project" value="UniProtKB-KW"/>
</dbReference>
<keyword evidence="2" id="KW-0698">rRNA processing</keyword>
<dbReference type="OrthoDB" id="4310724at2759"/>